<evidence type="ECO:0000313" key="3">
    <source>
        <dbReference type="Proteomes" id="UP001583177"/>
    </source>
</evidence>
<dbReference type="Pfam" id="PF12224">
    <property type="entry name" value="Amidoligase_2"/>
    <property type="match status" value="1"/>
</dbReference>
<keyword evidence="3" id="KW-1185">Reference proteome</keyword>
<gene>
    <name evidence="2" type="ORF">Daus18300_013930</name>
</gene>
<comment type="caution">
    <text evidence="2">The sequence shown here is derived from an EMBL/GenBank/DDBJ whole genome shotgun (WGS) entry which is preliminary data.</text>
</comment>
<evidence type="ECO:0008006" key="4">
    <source>
        <dbReference type="Google" id="ProtNLM"/>
    </source>
</evidence>
<evidence type="ECO:0000256" key="1">
    <source>
        <dbReference type="SAM" id="MobiDB-lite"/>
    </source>
</evidence>
<name>A0ABR3VX68_9PEZI</name>
<proteinExistence type="predicted"/>
<sequence length="489" mass="55789">MTESITFGVELEILVAYQFENDPKPAEDMDKRQVVRISDAAMPEQSSITPDDRVRNALRDFLRSHDVPVGDNGEQEAGPPSKYSLGSDSSVREDQFQYYNWAGVELRSPALVAGANSFDDVKRVVNLLRNNFRLRVNESTGFHVHVGMGAQPSPPRAIRRLSQFLWCAEGMLSQLHPPDRVLSKYCQSIRQWSYLGQGNLDHFRQAEEDFAELRRYLGRSSPSNEVGDRKHPADVSDRLSVLQQNSDVFPALDSFSGSVRLQRLPATRINPYQDDASRQRHYIRTGRELERLTRREFLDRGRLVSLERGTAAVELTEECTPILDGLRVLSQPHMYSNTTRAAHELLGALDQRLNYNFSAYNFQVSGDFELRMTIEFREAAGSLDPSWIATWARICSRVVEFCLQTEEHTFIDILMRVLEAELAFESNEEGPRYDVIDLLNDLSLSDEARFVEERILLEDKNAFWFPCALQEIAGENHHASTLVAPEDEE</sequence>
<reference evidence="2 3" key="1">
    <citation type="journal article" date="2024" name="IMA Fungus">
        <title>IMA Genome - F19 : A genome assembly and annotation guide to empower mycologists, including annotated draft genome sequences of Ceratocystis pirilliformis, Diaporthe australafricana, Fusarium ophioides, Paecilomyces lecythidis, and Sporothrix stenoceras.</title>
        <authorList>
            <person name="Aylward J."/>
            <person name="Wilson A.M."/>
            <person name="Visagie C.M."/>
            <person name="Spraker J."/>
            <person name="Barnes I."/>
            <person name="Buitendag C."/>
            <person name="Ceriani C."/>
            <person name="Del Mar Angel L."/>
            <person name="du Plessis D."/>
            <person name="Fuchs T."/>
            <person name="Gasser K."/>
            <person name="Kramer D."/>
            <person name="Li W."/>
            <person name="Munsamy K."/>
            <person name="Piso A."/>
            <person name="Price J.L."/>
            <person name="Sonnekus B."/>
            <person name="Thomas C."/>
            <person name="van der Nest A."/>
            <person name="van Dijk A."/>
            <person name="van Heerden A."/>
            <person name="van Vuuren N."/>
            <person name="Yilmaz N."/>
            <person name="Duong T.A."/>
            <person name="van der Merwe N.A."/>
            <person name="Wingfield M.J."/>
            <person name="Wingfield B.D."/>
        </authorList>
    </citation>
    <scope>NUCLEOTIDE SEQUENCE [LARGE SCALE GENOMIC DNA]</scope>
    <source>
        <strain evidence="2 3">CMW 18300</strain>
    </source>
</reference>
<accession>A0ABR3VX68</accession>
<organism evidence="2 3">
    <name type="scientific">Diaporthe australafricana</name>
    <dbReference type="NCBI Taxonomy" id="127596"/>
    <lineage>
        <taxon>Eukaryota</taxon>
        <taxon>Fungi</taxon>
        <taxon>Dikarya</taxon>
        <taxon>Ascomycota</taxon>
        <taxon>Pezizomycotina</taxon>
        <taxon>Sordariomycetes</taxon>
        <taxon>Sordariomycetidae</taxon>
        <taxon>Diaporthales</taxon>
        <taxon>Diaporthaceae</taxon>
        <taxon>Diaporthe</taxon>
    </lineage>
</organism>
<dbReference type="Proteomes" id="UP001583177">
    <property type="component" value="Unassembled WGS sequence"/>
</dbReference>
<dbReference type="PANTHER" id="PTHR36847:SF1">
    <property type="entry name" value="AMIDOLIGASE ENZYME"/>
    <property type="match status" value="1"/>
</dbReference>
<dbReference type="EMBL" id="JAWRVE010000241">
    <property type="protein sequence ID" value="KAL1847508.1"/>
    <property type="molecule type" value="Genomic_DNA"/>
</dbReference>
<protein>
    <recommendedName>
        <fullName evidence="4">Amidoligase enzyme</fullName>
    </recommendedName>
</protein>
<dbReference type="PANTHER" id="PTHR36847">
    <property type="entry name" value="AMIDOLIGASE ENZYME"/>
    <property type="match status" value="1"/>
</dbReference>
<feature type="region of interest" description="Disordered" evidence="1">
    <location>
        <begin position="65"/>
        <end position="89"/>
    </location>
</feature>
<evidence type="ECO:0000313" key="2">
    <source>
        <dbReference type="EMBL" id="KAL1847508.1"/>
    </source>
</evidence>
<dbReference type="InterPro" id="IPR022025">
    <property type="entry name" value="Amidoligase_2"/>
</dbReference>